<evidence type="ECO:0000259" key="5">
    <source>
        <dbReference type="Pfam" id="PF12247"/>
    </source>
</evidence>
<evidence type="ECO:0000313" key="7">
    <source>
        <dbReference type="Proteomes" id="UP001230268"/>
    </source>
</evidence>
<evidence type="ECO:0008006" key="8">
    <source>
        <dbReference type="Google" id="ProtNLM"/>
    </source>
</evidence>
<feature type="domain" description="XPG-I" evidence="3">
    <location>
        <begin position="145"/>
        <end position="221"/>
    </location>
</feature>
<evidence type="ECO:0000259" key="3">
    <source>
        <dbReference type="Pfam" id="PF00867"/>
    </source>
</evidence>
<dbReference type="SUPFAM" id="SSF88723">
    <property type="entry name" value="PIN domain-like"/>
    <property type="match status" value="1"/>
</dbReference>
<gene>
    <name evidence="6" type="ORF">BgAZ_303370</name>
</gene>
<dbReference type="InterPro" id="IPR006086">
    <property type="entry name" value="XPG-I_dom"/>
</dbReference>
<dbReference type="Gene3D" id="3.40.50.1010">
    <property type="entry name" value="5'-nuclease"/>
    <property type="match status" value="1"/>
</dbReference>
<keyword evidence="7" id="KW-1185">Reference proteome</keyword>
<dbReference type="Pfam" id="PF12246">
    <property type="entry name" value="MKT1_C"/>
    <property type="match status" value="1"/>
</dbReference>
<dbReference type="Pfam" id="PF00867">
    <property type="entry name" value="XPG_I"/>
    <property type="match status" value="1"/>
</dbReference>
<dbReference type="EMBL" id="JAVEPI010000003">
    <property type="protein sequence ID" value="KAK1442819.1"/>
    <property type="molecule type" value="Genomic_DNA"/>
</dbReference>
<dbReference type="CDD" id="cd09902">
    <property type="entry name" value="H3TH_MKT1"/>
    <property type="match status" value="1"/>
</dbReference>
<dbReference type="CDD" id="cd09858">
    <property type="entry name" value="PIN_MKT1"/>
    <property type="match status" value="1"/>
</dbReference>
<dbReference type="AlphaFoldDB" id="A0AAD8PDI6"/>
<dbReference type="InterPro" id="IPR022040">
    <property type="entry name" value="MKT1_N"/>
</dbReference>
<organism evidence="6 7">
    <name type="scientific">Babesia gibsoni</name>
    <dbReference type="NCBI Taxonomy" id="33632"/>
    <lineage>
        <taxon>Eukaryota</taxon>
        <taxon>Sar</taxon>
        <taxon>Alveolata</taxon>
        <taxon>Apicomplexa</taxon>
        <taxon>Aconoidasida</taxon>
        <taxon>Piroplasmida</taxon>
        <taxon>Babesiidae</taxon>
        <taxon>Babesia</taxon>
    </lineage>
</organism>
<dbReference type="PANTHER" id="PTHR11081:SF32">
    <property type="entry name" value="POST-TRANSCRIPTIONAL REGULATOR MKT1"/>
    <property type="match status" value="1"/>
</dbReference>
<dbReference type="Proteomes" id="UP001230268">
    <property type="component" value="Unassembled WGS sequence"/>
</dbReference>
<dbReference type="InterPro" id="IPR029060">
    <property type="entry name" value="PIN-like_dom_sf"/>
</dbReference>
<dbReference type="InterPro" id="IPR037314">
    <property type="entry name" value="MKT1_H3TH"/>
</dbReference>
<dbReference type="GO" id="GO:0017108">
    <property type="term" value="F:5'-flap endonuclease activity"/>
    <property type="evidence" value="ECO:0007669"/>
    <property type="project" value="TreeGrafter"/>
</dbReference>
<keyword evidence="1" id="KW-0810">Translation regulation</keyword>
<comment type="caution">
    <text evidence="6">The sequence shown here is derived from an EMBL/GenBank/DDBJ whole genome shotgun (WGS) entry which is preliminary data.</text>
</comment>
<evidence type="ECO:0000256" key="2">
    <source>
        <dbReference type="ARBA" id="ARBA00024023"/>
    </source>
</evidence>
<dbReference type="GO" id="GO:0006417">
    <property type="term" value="P:regulation of translation"/>
    <property type="evidence" value="ECO:0007669"/>
    <property type="project" value="UniProtKB-KW"/>
</dbReference>
<dbReference type="Pfam" id="PF12247">
    <property type="entry name" value="MKT1_N"/>
    <property type="match status" value="1"/>
</dbReference>
<evidence type="ECO:0000313" key="6">
    <source>
        <dbReference type="EMBL" id="KAK1442819.1"/>
    </source>
</evidence>
<sequence length="717" mass="80146">MRVRNLNIYLREQRLLRQGDMSMMRGMRVGIDTIYFFRSLKGICDPLSEVGGCIPPTFSSVVEDTLDHMERLGIQPLFVFEGMQTKTNFLLSAQLVTLSVSEGWLAYSRGDIQGAISKFMQTSLMFSEDLVQVLMNSLRSKGKDTIRCPYFAGAQLSYFCSEGMIDAIIGPPSLMLFGVPRCVISVDFNRNRFEWVELKEVLARMEITSQQLIDVCLMAGTEHCLSFPSQKPFSFSNCVDMVKQGSIAKHLSQLPHREGLLEYVDGYCVTKTLVTYPLILDKGGLVRPLHKGSKVPADYHKIVGTRIPQVIYHLLGQGVISPKIPYALATGEWIDEFNLTDSIELRELLQDTREYKCRALGLAVLRLDPSYQSRPIRFQGHVAFIRGHLPIRQGSITSVPNTCSTRVLSPESIAELSQEISTQKVTRVDPEFVLTWHLRSGNKLFKEVSVANAAQSVSKMFTIPNGATKPSEQDLYNAHLWCILLENLGYFTKQGGATAFGSVLSKAKLGLTGVLFMEMLKFGMFTGEAFELPLDITIASEVISKSRGVLPQDTYQAINLVSRVACLHTATVDSSYWKGEVEYSVSNYVTHVKVIRRSINYLIEGIVILMGGLTKGGETPYLLETNCFMAIVIKWLLTVDNDENQGPADGTILDTAQTKFPNIVDMKQNLQSFANFWTKISNLLHELAKLVHIQALGTFDKGTAMLHALFERIDVTM</sequence>
<name>A0AAD8PDI6_BABGI</name>
<dbReference type="InterPro" id="IPR022039">
    <property type="entry name" value="MKT1_C"/>
</dbReference>
<proteinExistence type="inferred from homology"/>
<reference evidence="6" key="1">
    <citation type="submission" date="2023-08" db="EMBL/GenBank/DDBJ databases">
        <title>Draft sequence of the Babesia gibsoni genome.</title>
        <authorList>
            <person name="Yamagishi J.Y."/>
            <person name="Xuan X.X."/>
        </authorList>
    </citation>
    <scope>NUCLEOTIDE SEQUENCE</scope>
    <source>
        <strain evidence="6">Azabu</strain>
    </source>
</reference>
<accession>A0AAD8PDI6</accession>
<dbReference type="InterPro" id="IPR006084">
    <property type="entry name" value="XPG/Rad2"/>
</dbReference>
<evidence type="ECO:0000256" key="1">
    <source>
        <dbReference type="ARBA" id="ARBA00022845"/>
    </source>
</evidence>
<protein>
    <recommendedName>
        <fullName evidence="8">XPG N-terminal domain-containing protein</fullName>
    </recommendedName>
</protein>
<feature type="domain" description="Post-transcriptional regulator MKT1 N-terminal" evidence="5">
    <location>
        <begin position="296"/>
        <end position="378"/>
    </location>
</feature>
<feature type="domain" description="Post-transcriptional regulator MKT1 C-terminal" evidence="4">
    <location>
        <begin position="484"/>
        <end position="704"/>
    </location>
</feature>
<dbReference type="PANTHER" id="PTHR11081">
    <property type="entry name" value="FLAP ENDONUCLEASE FAMILY MEMBER"/>
    <property type="match status" value="1"/>
</dbReference>
<comment type="similarity">
    <text evidence="2">Belongs to the XPG/RAD2 endonuclease family.</text>
</comment>
<evidence type="ECO:0000259" key="4">
    <source>
        <dbReference type="Pfam" id="PF12246"/>
    </source>
</evidence>